<dbReference type="InterPro" id="IPR011527">
    <property type="entry name" value="ABC1_TM_dom"/>
</dbReference>
<dbReference type="SMART" id="SM00382">
    <property type="entry name" value="AAA"/>
    <property type="match status" value="1"/>
</dbReference>
<accession>A0A2M8Z5Q3</accession>
<feature type="domain" description="ABC transmembrane type-1" evidence="12">
    <location>
        <begin position="46"/>
        <end position="341"/>
    </location>
</feature>
<evidence type="ECO:0000256" key="7">
    <source>
        <dbReference type="ARBA" id="ARBA00022989"/>
    </source>
</evidence>
<dbReference type="PROSITE" id="PS00211">
    <property type="entry name" value="ABC_TRANSPORTER_1"/>
    <property type="match status" value="1"/>
</dbReference>
<dbReference type="Proteomes" id="UP000231092">
    <property type="component" value="Unassembled WGS sequence"/>
</dbReference>
<dbReference type="InterPro" id="IPR039421">
    <property type="entry name" value="Type_1_exporter"/>
</dbReference>
<evidence type="ECO:0000259" key="12">
    <source>
        <dbReference type="PROSITE" id="PS50929"/>
    </source>
</evidence>
<dbReference type="InterPro" id="IPR003593">
    <property type="entry name" value="AAA+_ATPase"/>
</dbReference>
<evidence type="ECO:0000313" key="14">
    <source>
        <dbReference type="Proteomes" id="UP000231092"/>
    </source>
</evidence>
<dbReference type="PROSITE" id="PS50929">
    <property type="entry name" value="ABC_TM1F"/>
    <property type="match status" value="1"/>
</dbReference>
<dbReference type="Pfam" id="PF00005">
    <property type="entry name" value="ABC_tran"/>
    <property type="match status" value="1"/>
</dbReference>
<comment type="caution">
    <text evidence="13">The sequence shown here is derived from an EMBL/GenBank/DDBJ whole genome shotgun (WGS) entry which is preliminary data.</text>
</comment>
<feature type="region of interest" description="Disordered" evidence="9">
    <location>
        <begin position="1"/>
        <end position="23"/>
    </location>
</feature>
<dbReference type="Pfam" id="PF00664">
    <property type="entry name" value="ABC_membrane"/>
    <property type="match status" value="1"/>
</dbReference>
<gene>
    <name evidence="13" type="ORF">H171_2281</name>
</gene>
<organism evidence="13 14">
    <name type="scientific">[Clostridium] celerecrescens 18A</name>
    <dbReference type="NCBI Taxonomy" id="1286362"/>
    <lineage>
        <taxon>Bacteria</taxon>
        <taxon>Bacillati</taxon>
        <taxon>Bacillota</taxon>
        <taxon>Clostridia</taxon>
        <taxon>Lachnospirales</taxon>
        <taxon>Lachnospiraceae</taxon>
        <taxon>Lacrimispora</taxon>
    </lineage>
</organism>
<dbReference type="CDD" id="cd18547">
    <property type="entry name" value="ABC_6TM_Tm288_like"/>
    <property type="match status" value="1"/>
</dbReference>
<dbReference type="InterPro" id="IPR003439">
    <property type="entry name" value="ABC_transporter-like_ATP-bd"/>
</dbReference>
<dbReference type="RefSeq" id="WP_100305225.1">
    <property type="nucleotide sequence ID" value="NZ_PGET01000001.1"/>
</dbReference>
<evidence type="ECO:0000256" key="6">
    <source>
        <dbReference type="ARBA" id="ARBA00022840"/>
    </source>
</evidence>
<evidence type="ECO:0000256" key="8">
    <source>
        <dbReference type="ARBA" id="ARBA00023136"/>
    </source>
</evidence>
<dbReference type="InterPro" id="IPR017871">
    <property type="entry name" value="ABC_transporter-like_CS"/>
</dbReference>
<dbReference type="Gene3D" id="3.40.50.300">
    <property type="entry name" value="P-loop containing nucleotide triphosphate hydrolases"/>
    <property type="match status" value="1"/>
</dbReference>
<evidence type="ECO:0000256" key="5">
    <source>
        <dbReference type="ARBA" id="ARBA00022741"/>
    </source>
</evidence>
<evidence type="ECO:0000256" key="1">
    <source>
        <dbReference type="ARBA" id="ARBA00004651"/>
    </source>
</evidence>
<comment type="subcellular location">
    <subcellularLocation>
        <location evidence="1">Cell membrane</location>
        <topology evidence="1">Multi-pass membrane protein</topology>
    </subcellularLocation>
</comment>
<dbReference type="EMBL" id="PGET01000001">
    <property type="protein sequence ID" value="PJJ28760.1"/>
    <property type="molecule type" value="Genomic_DNA"/>
</dbReference>
<keyword evidence="7 10" id="KW-1133">Transmembrane helix</keyword>
<keyword evidence="5" id="KW-0547">Nucleotide-binding</keyword>
<evidence type="ECO:0000313" key="13">
    <source>
        <dbReference type="EMBL" id="PJJ28760.1"/>
    </source>
</evidence>
<reference evidence="13 14" key="1">
    <citation type="submission" date="2017-11" db="EMBL/GenBank/DDBJ databases">
        <title>Understudied soil microbes with underappreciated capabilities: Untangling the Clostridium saccharolyticum group.</title>
        <authorList>
            <person name="Leschine S."/>
        </authorList>
    </citation>
    <scope>NUCLEOTIDE SEQUENCE [LARGE SCALE GENOMIC DNA]</scope>
    <source>
        <strain evidence="13 14">18A</strain>
    </source>
</reference>
<feature type="transmembrane region" description="Helical" evidence="10">
    <location>
        <begin position="174"/>
        <end position="193"/>
    </location>
</feature>
<dbReference type="Gene3D" id="1.20.1560.10">
    <property type="entry name" value="ABC transporter type 1, transmembrane domain"/>
    <property type="match status" value="1"/>
</dbReference>
<keyword evidence="4 10" id="KW-0812">Transmembrane</keyword>
<feature type="domain" description="ABC transporter" evidence="11">
    <location>
        <begin position="375"/>
        <end position="608"/>
    </location>
</feature>
<evidence type="ECO:0000256" key="4">
    <source>
        <dbReference type="ARBA" id="ARBA00022692"/>
    </source>
</evidence>
<dbReference type="PROSITE" id="PS50893">
    <property type="entry name" value="ABC_TRANSPORTER_2"/>
    <property type="match status" value="1"/>
</dbReference>
<dbReference type="FunFam" id="3.40.50.300:FF:000287">
    <property type="entry name" value="Multidrug ABC transporter ATP-binding protein"/>
    <property type="match status" value="1"/>
</dbReference>
<evidence type="ECO:0000256" key="9">
    <source>
        <dbReference type="SAM" id="MobiDB-lite"/>
    </source>
</evidence>
<dbReference type="GO" id="GO:0005886">
    <property type="term" value="C:plasma membrane"/>
    <property type="evidence" value="ECO:0007669"/>
    <property type="project" value="UniProtKB-SubCell"/>
</dbReference>
<dbReference type="AlphaFoldDB" id="A0A2M8Z5Q3"/>
<keyword evidence="8 10" id="KW-0472">Membrane</keyword>
<proteinExistence type="predicted"/>
<evidence type="ECO:0000256" key="2">
    <source>
        <dbReference type="ARBA" id="ARBA00022448"/>
    </source>
</evidence>
<feature type="transmembrane region" description="Helical" evidence="10">
    <location>
        <begin position="41"/>
        <end position="61"/>
    </location>
</feature>
<dbReference type="PANTHER" id="PTHR43394:SF1">
    <property type="entry name" value="ATP-BINDING CASSETTE SUB-FAMILY B MEMBER 10, MITOCHONDRIAL"/>
    <property type="match status" value="1"/>
</dbReference>
<dbReference type="SUPFAM" id="SSF52540">
    <property type="entry name" value="P-loop containing nucleoside triphosphate hydrolases"/>
    <property type="match status" value="1"/>
</dbReference>
<feature type="transmembrane region" description="Helical" evidence="10">
    <location>
        <begin position="292"/>
        <end position="322"/>
    </location>
</feature>
<feature type="transmembrane region" description="Helical" evidence="10">
    <location>
        <begin position="199"/>
        <end position="217"/>
    </location>
</feature>
<dbReference type="FunFam" id="1.20.1560.10:FF:000011">
    <property type="entry name" value="Multidrug ABC transporter ATP-binding protein"/>
    <property type="match status" value="1"/>
</dbReference>
<keyword evidence="6 13" id="KW-0067">ATP-binding</keyword>
<keyword evidence="3" id="KW-1003">Cell membrane</keyword>
<keyword evidence="2" id="KW-0813">Transport</keyword>
<evidence type="ECO:0000259" key="11">
    <source>
        <dbReference type="PROSITE" id="PS50893"/>
    </source>
</evidence>
<dbReference type="SUPFAM" id="SSF90123">
    <property type="entry name" value="ABC transporter transmembrane region"/>
    <property type="match status" value="1"/>
</dbReference>
<evidence type="ECO:0000256" key="3">
    <source>
        <dbReference type="ARBA" id="ARBA00022475"/>
    </source>
</evidence>
<protein>
    <submittedName>
        <fullName evidence="13">ATP-binding cassette subfamily B protein</fullName>
    </submittedName>
</protein>
<dbReference type="InterPro" id="IPR027417">
    <property type="entry name" value="P-loop_NTPase"/>
</dbReference>
<dbReference type="GO" id="GO:0005524">
    <property type="term" value="F:ATP binding"/>
    <property type="evidence" value="ECO:0007669"/>
    <property type="project" value="UniProtKB-KW"/>
</dbReference>
<dbReference type="GO" id="GO:0015421">
    <property type="term" value="F:ABC-type oligopeptide transporter activity"/>
    <property type="evidence" value="ECO:0007669"/>
    <property type="project" value="TreeGrafter"/>
</dbReference>
<name>A0A2M8Z5Q3_9FIRM</name>
<dbReference type="CDD" id="cd03254">
    <property type="entry name" value="ABCC_Glucan_exporter_like"/>
    <property type="match status" value="1"/>
</dbReference>
<evidence type="ECO:0000256" key="10">
    <source>
        <dbReference type="SAM" id="Phobius"/>
    </source>
</evidence>
<sequence>MNEQRTNRKPMAGGPMGQGAVEKPKDFKRTWGKLIAYCKNYMPAVIAALVMAAIGTVLQIIGPDKLKDMTNEIMKGLPSLINGVPVAGAIDFGAVKRIAILLVAFYAGSALLYFIQSFMMATVTQRISKNMRTGISQKINKLPLKYFDRVSYGDILSRVTNDVDTIGQTMNQSIGNLVTSITMFVGTAIMMFYNNWIMALTAVGSSVFGFVIMGVIMSKSQKYFVQQQEDLGVANGHIEEVYSGHHVVKAYNGGKEARCFFENVNESLYNSGWKSQFMSGLMMPLMTFIGNFGYVAVCVVGAALAMNGTISFGVIVAFMLYIRLFTQPLSQIAQAFQNLQRTAAASERVFEFFDEEELPDESQKAMRLTNVKGDVEFRHVKFGYTPEKTIINDFSAQIKAGQKIAIVGPTGAGKTTMVNLLMRFYELDGGEILLDGIPISQVPRENVHEQFCMVLQDTWLFEGTIKENIIYSKPGVTDEQVIAACKAVGLHHFIRTLPQGYETLLNDRASLSQGQKQLVTIARAMIQNAPMLILDEATSSVDTRTEILIQEAMDKLTVGRTSFVIAHRLSTIKNADLILVMKDGDIIESGNHKELLEKGGFYAELYSSQFEPAA</sequence>
<dbReference type="GO" id="GO:0016887">
    <property type="term" value="F:ATP hydrolysis activity"/>
    <property type="evidence" value="ECO:0007669"/>
    <property type="project" value="InterPro"/>
</dbReference>
<dbReference type="InterPro" id="IPR036640">
    <property type="entry name" value="ABC1_TM_sf"/>
</dbReference>
<dbReference type="PANTHER" id="PTHR43394">
    <property type="entry name" value="ATP-DEPENDENT PERMEASE MDL1, MITOCHONDRIAL"/>
    <property type="match status" value="1"/>
</dbReference>
<dbReference type="OrthoDB" id="9762778at2"/>
<feature type="transmembrane region" description="Helical" evidence="10">
    <location>
        <begin position="98"/>
        <end position="123"/>
    </location>
</feature>